<gene>
    <name evidence="6" type="primary">SGCA</name>
    <name evidence="6" type="synonym">sgca</name>
</gene>
<reference evidence="6" key="1">
    <citation type="submission" date="2021-06" db="EMBL/GenBank/DDBJ databases">
        <authorList>
            <consortium name="Wellcome Sanger Institute Data Sharing"/>
        </authorList>
    </citation>
    <scope>NUCLEOTIDE SEQUENCE [LARGE SCALE GENOMIC DNA]</scope>
</reference>
<reference evidence="6" key="3">
    <citation type="submission" date="2025-09" db="UniProtKB">
        <authorList>
            <consortium name="Ensembl"/>
        </authorList>
    </citation>
    <scope>IDENTIFICATION</scope>
</reference>
<comment type="subcellular location">
    <subcellularLocation>
        <location evidence="1">Membrane</location>
    </subcellularLocation>
</comment>
<reference evidence="6" key="2">
    <citation type="submission" date="2025-08" db="UniProtKB">
        <authorList>
            <consortium name="Ensembl"/>
        </authorList>
    </citation>
    <scope>IDENTIFICATION</scope>
</reference>
<dbReference type="GO" id="GO:0016012">
    <property type="term" value="C:sarcoglycan complex"/>
    <property type="evidence" value="ECO:0007669"/>
    <property type="project" value="InterPro"/>
</dbReference>
<dbReference type="Pfam" id="PF20989">
    <property type="entry name" value="Sarcoglycan_2_C"/>
    <property type="match status" value="1"/>
</dbReference>
<feature type="domain" description="Sarcoglycan alpha/epsilon second" evidence="5">
    <location>
        <begin position="124"/>
        <end position="243"/>
    </location>
</feature>
<feature type="domain" description="Sarcoglycan alpha/epsilon N-terminal" evidence="4">
    <location>
        <begin position="49"/>
        <end position="110"/>
    </location>
</feature>
<name>A0A8C4SNS1_ERPCA</name>
<evidence type="ECO:0000313" key="6">
    <source>
        <dbReference type="Ensembl" id="ENSECRP00000019261.1"/>
    </source>
</evidence>
<organism evidence="6 7">
    <name type="scientific">Erpetoichthys calabaricus</name>
    <name type="common">Rope fish</name>
    <name type="synonym">Calamoichthys calabaricus</name>
    <dbReference type="NCBI Taxonomy" id="27687"/>
    <lineage>
        <taxon>Eukaryota</taxon>
        <taxon>Metazoa</taxon>
        <taxon>Chordata</taxon>
        <taxon>Craniata</taxon>
        <taxon>Vertebrata</taxon>
        <taxon>Euteleostomi</taxon>
        <taxon>Actinopterygii</taxon>
        <taxon>Polypteriformes</taxon>
        <taxon>Polypteridae</taxon>
        <taxon>Erpetoichthys</taxon>
    </lineage>
</organism>
<evidence type="ECO:0000259" key="4">
    <source>
        <dbReference type="Pfam" id="PF05510"/>
    </source>
</evidence>
<dbReference type="InterPro" id="IPR048347">
    <property type="entry name" value="Sarcoglycan_C"/>
</dbReference>
<keyword evidence="7" id="KW-1185">Reference proteome</keyword>
<evidence type="ECO:0000313" key="7">
    <source>
        <dbReference type="Proteomes" id="UP000694620"/>
    </source>
</evidence>
<dbReference type="GO" id="GO:0005509">
    <property type="term" value="F:calcium ion binding"/>
    <property type="evidence" value="ECO:0007669"/>
    <property type="project" value="InterPro"/>
</dbReference>
<accession>A0A8C4SNS1</accession>
<dbReference type="GeneTree" id="ENSGT00390000005672"/>
<dbReference type="PANTHER" id="PTHR10132:SF16">
    <property type="entry name" value="ALPHA-SARCOGLYCAN"/>
    <property type="match status" value="1"/>
</dbReference>
<dbReference type="Proteomes" id="UP000694620">
    <property type="component" value="Chromosome 14"/>
</dbReference>
<dbReference type="InterPro" id="IPR013783">
    <property type="entry name" value="Ig-like_fold"/>
</dbReference>
<keyword evidence="2 3" id="KW-0472">Membrane</keyword>
<dbReference type="Pfam" id="PF05510">
    <property type="entry name" value="Sarcoglycan_2"/>
    <property type="match status" value="1"/>
</dbReference>
<evidence type="ECO:0000259" key="5">
    <source>
        <dbReference type="Pfam" id="PF20989"/>
    </source>
</evidence>
<dbReference type="InterPro" id="IPR015919">
    <property type="entry name" value="Cadherin-like_sf"/>
</dbReference>
<dbReference type="AlphaFoldDB" id="A0A8C4SNS1"/>
<sequence>MLKGSCNTNTSDIKQKASSFTLSESARVSWHLKNPNHWLIQFPSLDITYNDPIEFKCNLQNFPDLPRWLRFTQRGPYDNGYLYGTPTNEDVGRMTIEITAINRRSYDTYRKKEFFIVEMSERRVPYQVDFFIPKKDIEEVLPPSHQKNIINDLQVVWGARQPLEIVNITSALDRGGRVPLPLPNHKEGVYVRVGTHTLFPKCLRDMLSPLNQESCSEENMLDFTCEEWLNTRTEIDWCRSTLIDMTLTTPSAPLPTPGSGILTDSELFEPPDNLEPHDYFPDYIGIVIVPLIVALILCAILAYIMCCRREGLEKRNAQTPDIQLYHHQTIQTNSNELRTIAEGRNAARPLSTLPMFNARTRERTSPVPQSLSSDSPRIPLILAQQEPHSDSLPRYVHFLSLHS</sequence>
<keyword evidence="3" id="KW-1133">Transmembrane helix</keyword>
<evidence type="ECO:0000256" key="2">
    <source>
        <dbReference type="ARBA" id="ARBA00023136"/>
    </source>
</evidence>
<dbReference type="InterPro" id="IPR048346">
    <property type="entry name" value="Sarcoglycan_N"/>
</dbReference>
<dbReference type="Gene3D" id="2.60.40.10">
    <property type="entry name" value="Immunoglobulins"/>
    <property type="match status" value="1"/>
</dbReference>
<dbReference type="SUPFAM" id="SSF49313">
    <property type="entry name" value="Cadherin-like"/>
    <property type="match status" value="1"/>
</dbReference>
<keyword evidence="3" id="KW-0812">Transmembrane</keyword>
<proteinExistence type="predicted"/>
<evidence type="ECO:0000256" key="1">
    <source>
        <dbReference type="ARBA" id="ARBA00004370"/>
    </source>
</evidence>
<feature type="transmembrane region" description="Helical" evidence="3">
    <location>
        <begin position="283"/>
        <end position="306"/>
    </location>
</feature>
<protein>
    <submittedName>
        <fullName evidence="6">Sarcoglycan alpha</fullName>
    </submittedName>
</protein>
<dbReference type="Ensembl" id="ENSECRT00000019655.1">
    <property type="protein sequence ID" value="ENSECRP00000019261.1"/>
    <property type="gene ID" value="ENSECRG00000012891.1"/>
</dbReference>
<evidence type="ECO:0000256" key="3">
    <source>
        <dbReference type="SAM" id="Phobius"/>
    </source>
</evidence>
<dbReference type="PANTHER" id="PTHR10132">
    <property type="entry name" value="ALPHA-/EPSILON-SARCOGLYCAN FAMILY MEMBER"/>
    <property type="match status" value="1"/>
</dbReference>
<dbReference type="InterPro" id="IPR008908">
    <property type="entry name" value="Sarcoglycan_alpha/epsilon"/>
</dbReference>